<dbReference type="AlphaFoldDB" id="A0A6A6WKS6"/>
<feature type="region of interest" description="Disordered" evidence="1">
    <location>
        <begin position="89"/>
        <end position="114"/>
    </location>
</feature>
<gene>
    <name evidence="3" type="ORF">EJ05DRAFT_506453</name>
</gene>
<proteinExistence type="predicted"/>
<dbReference type="EMBL" id="ML996565">
    <property type="protein sequence ID" value="KAF2762771.1"/>
    <property type="molecule type" value="Genomic_DNA"/>
</dbReference>
<dbReference type="InterPro" id="IPR012336">
    <property type="entry name" value="Thioredoxin-like_fold"/>
</dbReference>
<dbReference type="RefSeq" id="XP_033605222.1">
    <property type="nucleotide sequence ID" value="XM_033747821.1"/>
</dbReference>
<dbReference type="GO" id="GO:0001401">
    <property type="term" value="C:SAM complex"/>
    <property type="evidence" value="ECO:0007669"/>
    <property type="project" value="TreeGrafter"/>
</dbReference>
<evidence type="ECO:0000313" key="3">
    <source>
        <dbReference type="EMBL" id="KAF2762771.1"/>
    </source>
</evidence>
<accession>A0A6A6WKS6</accession>
<feature type="compositionally biased region" description="Low complexity" evidence="1">
    <location>
        <begin position="96"/>
        <end position="108"/>
    </location>
</feature>
<dbReference type="GO" id="GO:0007005">
    <property type="term" value="P:mitochondrion organization"/>
    <property type="evidence" value="ECO:0007669"/>
    <property type="project" value="TreeGrafter"/>
</dbReference>
<dbReference type="Pfam" id="PF17172">
    <property type="entry name" value="GST_N_4"/>
    <property type="match status" value="1"/>
</dbReference>
<dbReference type="PANTHER" id="PTHR12289:SF44">
    <property type="entry name" value="OUTER MEMBRANE PROTEIN (SAM35), PUTATIVE (AFU_ORTHOLOGUE AFUA_1G13180)-RELATED"/>
    <property type="match status" value="1"/>
</dbReference>
<dbReference type="InterPro" id="IPR050931">
    <property type="entry name" value="Mito_Protein_Transport_Metaxin"/>
</dbReference>
<dbReference type="OrthoDB" id="198787at2759"/>
<organism evidence="3 4">
    <name type="scientific">Pseudovirgaria hyperparasitica</name>
    <dbReference type="NCBI Taxonomy" id="470096"/>
    <lineage>
        <taxon>Eukaryota</taxon>
        <taxon>Fungi</taxon>
        <taxon>Dikarya</taxon>
        <taxon>Ascomycota</taxon>
        <taxon>Pezizomycotina</taxon>
        <taxon>Dothideomycetes</taxon>
        <taxon>Dothideomycetes incertae sedis</taxon>
        <taxon>Acrospermales</taxon>
        <taxon>Acrospermaceae</taxon>
        <taxon>Pseudovirgaria</taxon>
    </lineage>
</organism>
<keyword evidence="4" id="KW-1185">Reference proteome</keyword>
<dbReference type="PANTHER" id="PTHR12289">
    <property type="entry name" value="METAXIN RELATED"/>
    <property type="match status" value="1"/>
</dbReference>
<reference evidence="3" key="1">
    <citation type="journal article" date="2020" name="Stud. Mycol.">
        <title>101 Dothideomycetes genomes: a test case for predicting lifestyles and emergence of pathogens.</title>
        <authorList>
            <person name="Haridas S."/>
            <person name="Albert R."/>
            <person name="Binder M."/>
            <person name="Bloem J."/>
            <person name="Labutti K."/>
            <person name="Salamov A."/>
            <person name="Andreopoulos B."/>
            <person name="Baker S."/>
            <person name="Barry K."/>
            <person name="Bills G."/>
            <person name="Bluhm B."/>
            <person name="Cannon C."/>
            <person name="Castanera R."/>
            <person name="Culley D."/>
            <person name="Daum C."/>
            <person name="Ezra D."/>
            <person name="Gonzalez J."/>
            <person name="Henrissat B."/>
            <person name="Kuo A."/>
            <person name="Liang C."/>
            <person name="Lipzen A."/>
            <person name="Lutzoni F."/>
            <person name="Magnuson J."/>
            <person name="Mondo S."/>
            <person name="Nolan M."/>
            <person name="Ohm R."/>
            <person name="Pangilinan J."/>
            <person name="Park H.-J."/>
            <person name="Ramirez L."/>
            <person name="Alfaro M."/>
            <person name="Sun H."/>
            <person name="Tritt A."/>
            <person name="Yoshinaga Y."/>
            <person name="Zwiers L.-H."/>
            <person name="Turgeon B."/>
            <person name="Goodwin S."/>
            <person name="Spatafora J."/>
            <person name="Crous P."/>
            <person name="Grigoriev I."/>
        </authorList>
    </citation>
    <scope>NUCLEOTIDE SEQUENCE</scope>
    <source>
        <strain evidence="3">CBS 121739</strain>
    </source>
</reference>
<feature type="region of interest" description="Disordered" evidence="1">
    <location>
        <begin position="1"/>
        <end position="58"/>
    </location>
</feature>
<protein>
    <recommendedName>
        <fullName evidence="2">Thioredoxin-like fold domain-containing protein</fullName>
    </recommendedName>
</protein>
<feature type="compositionally biased region" description="Low complexity" evidence="1">
    <location>
        <begin position="10"/>
        <end position="32"/>
    </location>
</feature>
<name>A0A6A6WKS6_9PEZI</name>
<feature type="domain" description="Thioredoxin-like fold" evidence="2">
    <location>
        <begin position="133"/>
        <end position="246"/>
    </location>
</feature>
<evidence type="ECO:0000313" key="4">
    <source>
        <dbReference type="Proteomes" id="UP000799437"/>
    </source>
</evidence>
<feature type="region of interest" description="Disordered" evidence="1">
    <location>
        <begin position="196"/>
        <end position="223"/>
    </location>
</feature>
<sequence>MATSTDPETSTDNTSRDASSTSSTSLPKHQSSATSRAKPQPHPHPQPQSQPRSTSFWRIPGPLKTLFEAVPLHTYPANPLPQRAAQSLLRRRRRLSSSSSSSPSSTPDAAPPSTPSLWLWINPAATDRLSFNPSCLRWQAYLAFLQIPVVLVPSNNHASPSGALPFLISNTDSSSSSGGGGVVPSNKLRRWAEENSAVADGNNNNEDEDNDDPTAAAQKREDDARHEAYISLVETSIRRAWLYTLHHTPLFTSLTHPLYITPASQSIFIRTALSHQLRAAATAELLKSSTTTTTSTSSTSTTEGGIIDAEEIYTRADEAFEALERGLGGEEWFSGKARPGWLDAVVFGYTGLVLRGDGGGGDDEGRGDGEGDGWRMLRESRLGQMVERRDGLRRHRERIVRGYF</sequence>
<evidence type="ECO:0000256" key="1">
    <source>
        <dbReference type="SAM" id="MobiDB-lite"/>
    </source>
</evidence>
<dbReference type="GeneID" id="54488875"/>
<dbReference type="Proteomes" id="UP000799437">
    <property type="component" value="Unassembled WGS sequence"/>
</dbReference>
<evidence type="ECO:0000259" key="2">
    <source>
        <dbReference type="Pfam" id="PF17172"/>
    </source>
</evidence>